<feature type="compositionally biased region" description="Polar residues" evidence="1">
    <location>
        <begin position="90"/>
        <end position="106"/>
    </location>
</feature>
<feature type="compositionally biased region" description="Low complexity" evidence="1">
    <location>
        <begin position="176"/>
        <end position="187"/>
    </location>
</feature>
<dbReference type="AlphaFoldDB" id="A0A921YTP5"/>
<sequence>MIRIQVGLRSLGEEPEKKPAPAPVPAVYIVKYNKFVDTVLEKMNEILSKSYDPVSVKLQPIDASKKSSKPKKNKTKTKKRKTSSKKKNTARGNTTNKNKGNISSTAIPEMAKDENTQLNEIRPNDPVLEQIVESTTSMESRALKSGTESGKAKPTTTKVRPPTKPLKAKPKPKPPTKTTTKKPVTTKNKTKTGEKNKPRAKGTLYGLSTLRRSGDVAVSIMSDHTTIKSNFAVGPLILRVEKEVGRGAKKELKSATATTTEMVGKMSLRVNNEGVATLHSIKVLQPKQVRVDSNHERTRELVWQRSARIAHVVSEKLMSASKPMFHRQPVVKQ</sequence>
<feature type="region of interest" description="Disordered" evidence="1">
    <location>
        <begin position="51"/>
        <end position="125"/>
    </location>
</feature>
<feature type="compositionally biased region" description="Basic residues" evidence="1">
    <location>
        <begin position="66"/>
        <end position="89"/>
    </location>
</feature>
<name>A0A921YTP5_MANSE</name>
<feature type="region of interest" description="Disordered" evidence="1">
    <location>
        <begin position="137"/>
        <end position="202"/>
    </location>
</feature>
<proteinExistence type="predicted"/>
<accession>A0A921YTP5</accession>
<keyword evidence="3" id="KW-1185">Reference proteome</keyword>
<organism evidence="2 3">
    <name type="scientific">Manduca sexta</name>
    <name type="common">Tobacco hawkmoth</name>
    <name type="synonym">Tobacco hornworm</name>
    <dbReference type="NCBI Taxonomy" id="7130"/>
    <lineage>
        <taxon>Eukaryota</taxon>
        <taxon>Metazoa</taxon>
        <taxon>Ecdysozoa</taxon>
        <taxon>Arthropoda</taxon>
        <taxon>Hexapoda</taxon>
        <taxon>Insecta</taxon>
        <taxon>Pterygota</taxon>
        <taxon>Neoptera</taxon>
        <taxon>Endopterygota</taxon>
        <taxon>Lepidoptera</taxon>
        <taxon>Glossata</taxon>
        <taxon>Ditrysia</taxon>
        <taxon>Bombycoidea</taxon>
        <taxon>Sphingidae</taxon>
        <taxon>Sphinginae</taxon>
        <taxon>Sphingini</taxon>
        <taxon>Manduca</taxon>
    </lineage>
</organism>
<evidence type="ECO:0000313" key="2">
    <source>
        <dbReference type="EMBL" id="KAG6445364.1"/>
    </source>
</evidence>
<reference evidence="2" key="1">
    <citation type="journal article" date="2016" name="Insect Biochem. Mol. Biol.">
        <title>Multifaceted biological insights from a draft genome sequence of the tobacco hornworm moth, Manduca sexta.</title>
        <authorList>
            <person name="Kanost M.R."/>
            <person name="Arrese E.L."/>
            <person name="Cao X."/>
            <person name="Chen Y.R."/>
            <person name="Chellapilla S."/>
            <person name="Goldsmith M.R."/>
            <person name="Grosse-Wilde E."/>
            <person name="Heckel D.G."/>
            <person name="Herndon N."/>
            <person name="Jiang H."/>
            <person name="Papanicolaou A."/>
            <person name="Qu J."/>
            <person name="Soulages J.L."/>
            <person name="Vogel H."/>
            <person name="Walters J."/>
            <person name="Waterhouse R.M."/>
            <person name="Ahn S.J."/>
            <person name="Almeida F.C."/>
            <person name="An C."/>
            <person name="Aqrawi P."/>
            <person name="Bretschneider A."/>
            <person name="Bryant W.B."/>
            <person name="Bucks S."/>
            <person name="Chao H."/>
            <person name="Chevignon G."/>
            <person name="Christen J.M."/>
            <person name="Clarke D.F."/>
            <person name="Dittmer N.T."/>
            <person name="Ferguson L.C.F."/>
            <person name="Garavelou S."/>
            <person name="Gordon K.H.J."/>
            <person name="Gunaratna R.T."/>
            <person name="Han Y."/>
            <person name="Hauser F."/>
            <person name="He Y."/>
            <person name="Heidel-Fischer H."/>
            <person name="Hirsh A."/>
            <person name="Hu Y."/>
            <person name="Jiang H."/>
            <person name="Kalra D."/>
            <person name="Klinner C."/>
            <person name="Konig C."/>
            <person name="Kovar C."/>
            <person name="Kroll A.R."/>
            <person name="Kuwar S.S."/>
            <person name="Lee S.L."/>
            <person name="Lehman R."/>
            <person name="Li K."/>
            <person name="Li Z."/>
            <person name="Liang H."/>
            <person name="Lovelace S."/>
            <person name="Lu Z."/>
            <person name="Mansfield J.H."/>
            <person name="McCulloch K.J."/>
            <person name="Mathew T."/>
            <person name="Morton B."/>
            <person name="Muzny D.M."/>
            <person name="Neunemann D."/>
            <person name="Ongeri F."/>
            <person name="Pauchet Y."/>
            <person name="Pu L.L."/>
            <person name="Pyrousis I."/>
            <person name="Rao X.J."/>
            <person name="Redding A."/>
            <person name="Roesel C."/>
            <person name="Sanchez-Gracia A."/>
            <person name="Schaack S."/>
            <person name="Shukla A."/>
            <person name="Tetreau G."/>
            <person name="Wang Y."/>
            <person name="Xiong G.H."/>
            <person name="Traut W."/>
            <person name="Walsh T.K."/>
            <person name="Worley K.C."/>
            <person name="Wu D."/>
            <person name="Wu W."/>
            <person name="Wu Y.Q."/>
            <person name="Zhang X."/>
            <person name="Zou Z."/>
            <person name="Zucker H."/>
            <person name="Briscoe A.D."/>
            <person name="Burmester T."/>
            <person name="Clem R.J."/>
            <person name="Feyereisen R."/>
            <person name="Grimmelikhuijzen C.J.P."/>
            <person name="Hamodrakas S.J."/>
            <person name="Hansson B.S."/>
            <person name="Huguet E."/>
            <person name="Jermiin L.S."/>
            <person name="Lan Q."/>
            <person name="Lehman H.K."/>
            <person name="Lorenzen M."/>
            <person name="Merzendorfer H."/>
            <person name="Michalopoulos I."/>
            <person name="Morton D.B."/>
            <person name="Muthukrishnan S."/>
            <person name="Oakeshott J.G."/>
            <person name="Palmer W."/>
            <person name="Park Y."/>
            <person name="Passarelli A.L."/>
            <person name="Rozas J."/>
            <person name="Schwartz L.M."/>
            <person name="Smith W."/>
            <person name="Southgate A."/>
            <person name="Vilcinskas A."/>
            <person name="Vogt R."/>
            <person name="Wang P."/>
            <person name="Werren J."/>
            <person name="Yu X.Q."/>
            <person name="Zhou J.J."/>
            <person name="Brown S.J."/>
            <person name="Scherer S.E."/>
            <person name="Richards S."/>
            <person name="Blissard G.W."/>
        </authorList>
    </citation>
    <scope>NUCLEOTIDE SEQUENCE</scope>
</reference>
<protein>
    <submittedName>
        <fullName evidence="2">Uncharacterized protein</fullName>
    </submittedName>
</protein>
<comment type="caution">
    <text evidence="2">The sequence shown here is derived from an EMBL/GenBank/DDBJ whole genome shotgun (WGS) entry which is preliminary data.</text>
</comment>
<dbReference type="EMBL" id="JH668319">
    <property type="protein sequence ID" value="KAG6445364.1"/>
    <property type="molecule type" value="Genomic_DNA"/>
</dbReference>
<evidence type="ECO:0000313" key="3">
    <source>
        <dbReference type="Proteomes" id="UP000791440"/>
    </source>
</evidence>
<dbReference type="Proteomes" id="UP000791440">
    <property type="component" value="Unassembled WGS sequence"/>
</dbReference>
<evidence type="ECO:0000256" key="1">
    <source>
        <dbReference type="SAM" id="MobiDB-lite"/>
    </source>
</evidence>
<gene>
    <name evidence="2" type="ORF">O3G_MSEX003845</name>
</gene>
<reference evidence="2" key="2">
    <citation type="submission" date="2020-12" db="EMBL/GenBank/DDBJ databases">
        <authorList>
            <person name="Kanost M."/>
        </authorList>
    </citation>
    <scope>NUCLEOTIDE SEQUENCE</scope>
</reference>